<keyword evidence="2" id="KW-1185">Reference proteome</keyword>
<gene>
    <name evidence="1" type="ORF">AXFE_21460</name>
</gene>
<evidence type="ECO:0008006" key="3">
    <source>
        <dbReference type="Google" id="ProtNLM"/>
    </source>
</evidence>
<dbReference type="AlphaFoldDB" id="A0A0D8HIV3"/>
<organism evidence="1 2">
    <name type="scientific">Acidithrix ferrooxidans</name>
    <dbReference type="NCBI Taxonomy" id="1280514"/>
    <lineage>
        <taxon>Bacteria</taxon>
        <taxon>Bacillati</taxon>
        <taxon>Actinomycetota</taxon>
        <taxon>Acidimicrobiia</taxon>
        <taxon>Acidimicrobiales</taxon>
        <taxon>Acidimicrobiaceae</taxon>
        <taxon>Acidithrix</taxon>
    </lineage>
</organism>
<dbReference type="Proteomes" id="UP000032360">
    <property type="component" value="Unassembled WGS sequence"/>
</dbReference>
<reference evidence="1 2" key="1">
    <citation type="submission" date="2015-01" db="EMBL/GenBank/DDBJ databases">
        <title>Draft genome of the acidophilic iron oxidizer Acidithrix ferrooxidans strain Py-F3.</title>
        <authorList>
            <person name="Poehlein A."/>
            <person name="Eisen S."/>
            <person name="Schloemann M."/>
            <person name="Johnson B.D."/>
            <person name="Daniel R."/>
            <person name="Muehling M."/>
        </authorList>
    </citation>
    <scope>NUCLEOTIDE SEQUENCE [LARGE SCALE GENOMIC DNA]</scope>
    <source>
        <strain evidence="1 2">Py-F3</strain>
    </source>
</reference>
<name>A0A0D8HIV3_9ACTN</name>
<comment type="caution">
    <text evidence="1">The sequence shown here is derived from an EMBL/GenBank/DDBJ whole genome shotgun (WGS) entry which is preliminary data.</text>
</comment>
<evidence type="ECO:0000313" key="1">
    <source>
        <dbReference type="EMBL" id="KJF17011.1"/>
    </source>
</evidence>
<dbReference type="EMBL" id="JXYS01000068">
    <property type="protein sequence ID" value="KJF17011.1"/>
    <property type="molecule type" value="Genomic_DNA"/>
</dbReference>
<protein>
    <recommendedName>
        <fullName evidence="3">PARP-type domain-containing protein</fullName>
    </recommendedName>
</protein>
<accession>A0A0D8HIV3</accession>
<proteinExistence type="predicted"/>
<evidence type="ECO:0000313" key="2">
    <source>
        <dbReference type="Proteomes" id="UP000032360"/>
    </source>
</evidence>
<sequence>MRGVDPGSISDCAVCAKHIRFSAKLRPRQVIANVYEDGKWQRVEYFHEECYQIANAPYGNTQS</sequence>